<feature type="transmembrane region" description="Helical" evidence="1">
    <location>
        <begin position="75"/>
        <end position="97"/>
    </location>
</feature>
<protein>
    <submittedName>
        <fullName evidence="2">Uncharacterized protein</fullName>
    </submittedName>
</protein>
<dbReference type="EMBL" id="JARKIK010000043">
    <property type="protein sequence ID" value="KAK8736923.1"/>
    <property type="molecule type" value="Genomic_DNA"/>
</dbReference>
<evidence type="ECO:0000256" key="1">
    <source>
        <dbReference type="SAM" id="Phobius"/>
    </source>
</evidence>
<evidence type="ECO:0000313" key="3">
    <source>
        <dbReference type="Proteomes" id="UP001445076"/>
    </source>
</evidence>
<proteinExistence type="predicted"/>
<feature type="non-terminal residue" evidence="2">
    <location>
        <position position="1"/>
    </location>
</feature>
<name>A0AAW0XAF1_CHEQU</name>
<keyword evidence="1" id="KW-0472">Membrane</keyword>
<organism evidence="2 3">
    <name type="scientific">Cherax quadricarinatus</name>
    <name type="common">Australian red claw crayfish</name>
    <dbReference type="NCBI Taxonomy" id="27406"/>
    <lineage>
        <taxon>Eukaryota</taxon>
        <taxon>Metazoa</taxon>
        <taxon>Ecdysozoa</taxon>
        <taxon>Arthropoda</taxon>
        <taxon>Crustacea</taxon>
        <taxon>Multicrustacea</taxon>
        <taxon>Malacostraca</taxon>
        <taxon>Eumalacostraca</taxon>
        <taxon>Eucarida</taxon>
        <taxon>Decapoda</taxon>
        <taxon>Pleocyemata</taxon>
        <taxon>Astacidea</taxon>
        <taxon>Parastacoidea</taxon>
        <taxon>Parastacidae</taxon>
        <taxon>Cherax</taxon>
    </lineage>
</organism>
<keyword evidence="3" id="KW-1185">Reference proteome</keyword>
<dbReference type="AlphaFoldDB" id="A0AAW0XAF1"/>
<sequence>PGEHYLSVRYTLGLNYSSIIIINEILKAEGRPCLQPQDDARFSSAVSEIMEFQYSLTIFTLPPDIKRKLKILRRMCSVILICHLWDVMKINILLIYVNE</sequence>
<keyword evidence="1" id="KW-1133">Transmembrane helix</keyword>
<gene>
    <name evidence="2" type="ORF">OTU49_004726</name>
</gene>
<accession>A0AAW0XAF1</accession>
<evidence type="ECO:0000313" key="2">
    <source>
        <dbReference type="EMBL" id="KAK8736923.1"/>
    </source>
</evidence>
<keyword evidence="1" id="KW-0812">Transmembrane</keyword>
<reference evidence="2 3" key="1">
    <citation type="journal article" date="2024" name="BMC Genomics">
        <title>Genome assembly of redclaw crayfish (Cherax quadricarinatus) provides insights into its immune adaptation and hypoxia tolerance.</title>
        <authorList>
            <person name="Liu Z."/>
            <person name="Zheng J."/>
            <person name="Li H."/>
            <person name="Fang K."/>
            <person name="Wang S."/>
            <person name="He J."/>
            <person name="Zhou D."/>
            <person name="Weng S."/>
            <person name="Chi M."/>
            <person name="Gu Z."/>
            <person name="He J."/>
            <person name="Li F."/>
            <person name="Wang M."/>
        </authorList>
    </citation>
    <scope>NUCLEOTIDE SEQUENCE [LARGE SCALE GENOMIC DNA]</scope>
    <source>
        <strain evidence="2">ZL_2023a</strain>
    </source>
</reference>
<comment type="caution">
    <text evidence="2">The sequence shown here is derived from an EMBL/GenBank/DDBJ whole genome shotgun (WGS) entry which is preliminary data.</text>
</comment>
<dbReference type="Proteomes" id="UP001445076">
    <property type="component" value="Unassembled WGS sequence"/>
</dbReference>